<evidence type="ECO:0000256" key="6">
    <source>
        <dbReference type="ARBA" id="ARBA00022989"/>
    </source>
</evidence>
<name>A0A1H1W6S6_9BRAD</name>
<dbReference type="GO" id="GO:0016757">
    <property type="term" value="F:glycosyltransferase activity"/>
    <property type="evidence" value="ECO:0007669"/>
    <property type="project" value="UniProtKB-KW"/>
</dbReference>
<dbReference type="PANTHER" id="PTHR48090:SF1">
    <property type="entry name" value="PROPHAGE BACTOPRENOL GLUCOSYL TRANSFERASE HOMOLOG"/>
    <property type="match status" value="1"/>
</dbReference>
<keyword evidence="5 9" id="KW-0812">Transmembrane</keyword>
<dbReference type="CDD" id="cd04187">
    <property type="entry name" value="DPM1_like_bac"/>
    <property type="match status" value="1"/>
</dbReference>
<dbReference type="AlphaFoldDB" id="A0A1H1W6S6"/>
<dbReference type="GO" id="GO:0005886">
    <property type="term" value="C:plasma membrane"/>
    <property type="evidence" value="ECO:0007669"/>
    <property type="project" value="UniProtKB-SubCell"/>
</dbReference>
<feature type="transmembrane region" description="Helical" evidence="9">
    <location>
        <begin position="285"/>
        <end position="310"/>
    </location>
</feature>
<accession>A0A1H1W6S6</accession>
<dbReference type="Gene3D" id="3.90.550.10">
    <property type="entry name" value="Spore Coat Polysaccharide Biosynthesis Protein SpsA, Chain A"/>
    <property type="match status" value="1"/>
</dbReference>
<keyword evidence="2" id="KW-1003">Cell membrane</keyword>
<evidence type="ECO:0000256" key="1">
    <source>
        <dbReference type="ARBA" id="ARBA00004651"/>
    </source>
</evidence>
<gene>
    <name evidence="11" type="ORF">SAMN05444158_3715</name>
</gene>
<feature type="transmembrane region" description="Helical" evidence="9">
    <location>
        <begin position="252"/>
        <end position="273"/>
    </location>
</feature>
<evidence type="ECO:0000256" key="3">
    <source>
        <dbReference type="ARBA" id="ARBA00022676"/>
    </source>
</evidence>
<dbReference type="SUPFAM" id="SSF53448">
    <property type="entry name" value="Nucleotide-diphospho-sugar transferases"/>
    <property type="match status" value="1"/>
</dbReference>
<proteinExistence type="inferred from homology"/>
<keyword evidence="12" id="KW-1185">Reference proteome</keyword>
<keyword evidence="3" id="KW-0328">Glycosyltransferase</keyword>
<evidence type="ECO:0000256" key="8">
    <source>
        <dbReference type="ARBA" id="ARBA00038152"/>
    </source>
</evidence>
<evidence type="ECO:0000313" key="11">
    <source>
        <dbReference type="EMBL" id="SDS92867.1"/>
    </source>
</evidence>
<dbReference type="PANTHER" id="PTHR48090">
    <property type="entry name" value="UNDECAPRENYL-PHOSPHATE 4-DEOXY-4-FORMAMIDO-L-ARABINOSE TRANSFERASE-RELATED"/>
    <property type="match status" value="1"/>
</dbReference>
<sequence length="348" mass="37420">MMLGTDVSGLSTTAANAAVQGLSIVVPLYNEATGLAALHARLGELAKKLKEKYGLVCEVVYVDDGSADATLGIARGLSADALDVQVVSLSRNFGKEAALMAGLDHAKRGAVLFMDGDGQHPPDLVEKLVGHWIDDGYDVVYTAKAHRDNESFLRRLAVHGFYSLINWGARQKIPEDAGDFRLLSPRAAAALRQLPERNRFFKGLASWIGFRQIRVDYEPAARAHGVTTFSAGRLLGLSIEGLTSFSVAPLRLASLLGAVLATVAFLFGLSILWETWTTGKSVPGYPSLVIGLMTIGGVQLIMIGIVGEYIGKILSELKARPIYFVAEHVEKRAEAEKSINADERSAAE</sequence>
<evidence type="ECO:0000256" key="4">
    <source>
        <dbReference type="ARBA" id="ARBA00022679"/>
    </source>
</evidence>
<keyword evidence="7 9" id="KW-0472">Membrane</keyword>
<evidence type="ECO:0000256" key="9">
    <source>
        <dbReference type="SAM" id="Phobius"/>
    </source>
</evidence>
<evidence type="ECO:0000313" key="12">
    <source>
        <dbReference type="Proteomes" id="UP000243904"/>
    </source>
</evidence>
<dbReference type="InterPro" id="IPR050256">
    <property type="entry name" value="Glycosyltransferase_2"/>
</dbReference>
<evidence type="ECO:0000256" key="7">
    <source>
        <dbReference type="ARBA" id="ARBA00023136"/>
    </source>
</evidence>
<dbReference type="Proteomes" id="UP000243904">
    <property type="component" value="Chromosome I"/>
</dbReference>
<organism evidence="11 12">
    <name type="scientific">Bradyrhizobium canariense</name>
    <dbReference type="NCBI Taxonomy" id="255045"/>
    <lineage>
        <taxon>Bacteria</taxon>
        <taxon>Pseudomonadati</taxon>
        <taxon>Pseudomonadota</taxon>
        <taxon>Alphaproteobacteria</taxon>
        <taxon>Hyphomicrobiales</taxon>
        <taxon>Nitrobacteraceae</taxon>
        <taxon>Bradyrhizobium</taxon>
    </lineage>
</organism>
<evidence type="ECO:0000256" key="5">
    <source>
        <dbReference type="ARBA" id="ARBA00022692"/>
    </source>
</evidence>
<dbReference type="FunFam" id="3.90.550.10:FF:000079">
    <property type="entry name" value="Probable glycosyl transferase"/>
    <property type="match status" value="1"/>
</dbReference>
<protein>
    <submittedName>
        <fullName evidence="11">Glycosyltransferase involved in cell wall bisynthesis</fullName>
    </submittedName>
</protein>
<dbReference type="InterPro" id="IPR029044">
    <property type="entry name" value="Nucleotide-diphossugar_trans"/>
</dbReference>
<dbReference type="Pfam" id="PF00535">
    <property type="entry name" value="Glycos_transf_2"/>
    <property type="match status" value="1"/>
</dbReference>
<keyword evidence="6 9" id="KW-1133">Transmembrane helix</keyword>
<reference evidence="12" key="1">
    <citation type="submission" date="2016-10" db="EMBL/GenBank/DDBJ databases">
        <authorList>
            <person name="Varghese N."/>
            <person name="Submissions S."/>
        </authorList>
    </citation>
    <scope>NUCLEOTIDE SEQUENCE [LARGE SCALE GENOMIC DNA]</scope>
    <source>
        <strain evidence="12">GAS369</strain>
    </source>
</reference>
<keyword evidence="4 11" id="KW-0808">Transferase</keyword>
<dbReference type="EMBL" id="LT629750">
    <property type="protein sequence ID" value="SDS92867.1"/>
    <property type="molecule type" value="Genomic_DNA"/>
</dbReference>
<comment type="subcellular location">
    <subcellularLocation>
        <location evidence="1">Cell membrane</location>
        <topology evidence="1">Multi-pass membrane protein</topology>
    </subcellularLocation>
</comment>
<dbReference type="InterPro" id="IPR001173">
    <property type="entry name" value="Glyco_trans_2-like"/>
</dbReference>
<feature type="domain" description="Glycosyltransferase 2-like" evidence="10">
    <location>
        <begin position="23"/>
        <end position="184"/>
    </location>
</feature>
<comment type="similarity">
    <text evidence="8">Belongs to the glycosyltransferase 2 family. GtrB subfamily.</text>
</comment>
<dbReference type="RefSeq" id="WP_146688299.1">
    <property type="nucleotide sequence ID" value="NZ_LT629750.1"/>
</dbReference>
<evidence type="ECO:0000259" key="10">
    <source>
        <dbReference type="Pfam" id="PF00535"/>
    </source>
</evidence>
<evidence type="ECO:0000256" key="2">
    <source>
        <dbReference type="ARBA" id="ARBA00022475"/>
    </source>
</evidence>